<dbReference type="InterPro" id="IPR018773">
    <property type="entry name" value="MeTrfase_reg_dom_prd"/>
</dbReference>
<dbReference type="EMBL" id="JBHUIJ010000009">
    <property type="protein sequence ID" value="MFD2237471.1"/>
    <property type="molecule type" value="Genomic_DNA"/>
</dbReference>
<dbReference type="SUPFAM" id="SSF53335">
    <property type="entry name" value="S-adenosyl-L-methionine-dependent methyltransferases"/>
    <property type="match status" value="1"/>
</dbReference>
<dbReference type="GO" id="GO:0032259">
    <property type="term" value="P:methylation"/>
    <property type="evidence" value="ECO:0007669"/>
    <property type="project" value="UniProtKB-KW"/>
</dbReference>
<evidence type="ECO:0000313" key="3">
    <source>
        <dbReference type="EMBL" id="MFD2237471.1"/>
    </source>
</evidence>
<dbReference type="Pfam" id="PF10119">
    <property type="entry name" value="MethyTransf_Reg"/>
    <property type="match status" value="1"/>
</dbReference>
<dbReference type="Gene3D" id="3.40.50.150">
    <property type="entry name" value="Vaccinia Virus protein VP39"/>
    <property type="match status" value="1"/>
</dbReference>
<protein>
    <submittedName>
        <fullName evidence="3">Class I SAM-dependent methyltransferase</fullName>
    </submittedName>
</protein>
<dbReference type="InterPro" id="IPR041698">
    <property type="entry name" value="Methyltransf_25"/>
</dbReference>
<dbReference type="Pfam" id="PF13649">
    <property type="entry name" value="Methyltransf_25"/>
    <property type="match status" value="1"/>
</dbReference>
<keyword evidence="3" id="KW-0489">Methyltransferase</keyword>
<evidence type="ECO:0000259" key="2">
    <source>
        <dbReference type="Pfam" id="PF13649"/>
    </source>
</evidence>
<organism evidence="3 4">
    <name type="scientific">Aureimonas populi</name>
    <dbReference type="NCBI Taxonomy" id="1701758"/>
    <lineage>
        <taxon>Bacteria</taxon>
        <taxon>Pseudomonadati</taxon>
        <taxon>Pseudomonadota</taxon>
        <taxon>Alphaproteobacteria</taxon>
        <taxon>Hyphomicrobiales</taxon>
        <taxon>Aurantimonadaceae</taxon>
        <taxon>Aureimonas</taxon>
    </lineage>
</organism>
<keyword evidence="3" id="KW-0808">Transferase</keyword>
<dbReference type="Proteomes" id="UP001597371">
    <property type="component" value="Unassembled WGS sequence"/>
</dbReference>
<comment type="caution">
    <text evidence="3">The sequence shown here is derived from an EMBL/GenBank/DDBJ whole genome shotgun (WGS) entry which is preliminary data.</text>
</comment>
<gene>
    <name evidence="3" type="ORF">ACFSKQ_08325</name>
</gene>
<dbReference type="InterPro" id="IPR029063">
    <property type="entry name" value="SAM-dependent_MTases_sf"/>
</dbReference>
<dbReference type="GO" id="GO:0008168">
    <property type="term" value="F:methyltransferase activity"/>
    <property type="evidence" value="ECO:0007669"/>
    <property type="project" value="UniProtKB-KW"/>
</dbReference>
<accession>A0ABW5CMI0</accession>
<dbReference type="PANTHER" id="PTHR43667:SF2">
    <property type="entry name" value="FATTY ACID C-METHYL TRANSFERASE"/>
    <property type="match status" value="1"/>
</dbReference>
<dbReference type="InterPro" id="IPR050723">
    <property type="entry name" value="CFA/CMAS"/>
</dbReference>
<reference evidence="4" key="1">
    <citation type="journal article" date="2019" name="Int. J. Syst. Evol. Microbiol.">
        <title>The Global Catalogue of Microorganisms (GCM) 10K type strain sequencing project: providing services to taxonomists for standard genome sequencing and annotation.</title>
        <authorList>
            <consortium name="The Broad Institute Genomics Platform"/>
            <consortium name="The Broad Institute Genome Sequencing Center for Infectious Disease"/>
            <person name="Wu L."/>
            <person name="Ma J."/>
        </authorList>
    </citation>
    <scope>NUCLEOTIDE SEQUENCE [LARGE SCALE GENOMIC DNA]</scope>
    <source>
        <strain evidence="4">ZS-35-S2</strain>
    </source>
</reference>
<dbReference type="RefSeq" id="WP_209737585.1">
    <property type="nucleotide sequence ID" value="NZ_CP072611.1"/>
</dbReference>
<dbReference type="CDD" id="cd02440">
    <property type="entry name" value="AdoMet_MTases"/>
    <property type="match status" value="1"/>
</dbReference>
<feature type="domain" description="Methyltransferase regulatory" evidence="1">
    <location>
        <begin position="214"/>
        <end position="295"/>
    </location>
</feature>
<proteinExistence type="predicted"/>
<evidence type="ECO:0000313" key="4">
    <source>
        <dbReference type="Proteomes" id="UP001597371"/>
    </source>
</evidence>
<dbReference type="PANTHER" id="PTHR43667">
    <property type="entry name" value="CYCLOPROPANE-FATTY-ACYL-PHOSPHOLIPID SYNTHASE"/>
    <property type="match status" value="1"/>
</dbReference>
<evidence type="ECO:0000259" key="1">
    <source>
        <dbReference type="Pfam" id="PF10119"/>
    </source>
</evidence>
<keyword evidence="4" id="KW-1185">Reference proteome</keyword>
<feature type="domain" description="Methyltransferase" evidence="2">
    <location>
        <begin position="43"/>
        <end position="142"/>
    </location>
</feature>
<name>A0ABW5CMI0_9HYPH</name>
<sequence length="435" mass="45861">MTSTYVDDIAYVHTAHREASPVWLNAVLAALGQKAPRLEGLRICDLGCGTGFFSALTAAALPSSTVQGYDASARHIAHARDLAGEAGLANLTVEEADIRELAARPTLPQFDFVIVHGVLSWVSPQVREAIFRFIERALAPGGLAYLHYAAQPGAAVFGSVQKALSLAGTPGNRSDQRLSEGLALLEGMREGAGLFLAHPQAAASFDHLLSESPAFLAHEFMGPDWTPLHSADIMGRMEAAGCRFVGSASPEENVDALSLPAQTLPSIAKAATPALRETLKDIARDQSLRRDIYVRDPRPLEAGEHLAALRALSFRLQPGSPVAGPLVFATRAGPVDGGAATFDPLLARLSRGPAPFGELERLAPFAGRPGLLNQALAMLMFAGFAYPMAPDGDGRPAARFNEAVRTRLREGTLYPAFADAATGGPMPVSPSVPAP</sequence>